<dbReference type="EMBL" id="JAEHTE010000001">
    <property type="protein sequence ID" value="MBI6882662.1"/>
    <property type="molecule type" value="Genomic_DNA"/>
</dbReference>
<evidence type="ECO:0000313" key="1">
    <source>
        <dbReference type="EMBL" id="MBI6882662.1"/>
    </source>
</evidence>
<sequence>MPFTLEDLEHLENLATAASEGPWQVDPQDMGTLFNVELPNGDPLALAAPIVGDHKNQQRTANAAFIAGLNPSVVLALIAQLRSGLQ</sequence>
<accession>A0A8I1EC64</accession>
<dbReference type="AlphaFoldDB" id="A0A8I1EC64"/>
<organism evidence="1 2">
    <name type="scientific">Pseudomonas putida</name>
    <name type="common">Arthrobacter siderocapsulatus</name>
    <dbReference type="NCBI Taxonomy" id="303"/>
    <lineage>
        <taxon>Bacteria</taxon>
        <taxon>Pseudomonadati</taxon>
        <taxon>Pseudomonadota</taxon>
        <taxon>Gammaproteobacteria</taxon>
        <taxon>Pseudomonadales</taxon>
        <taxon>Pseudomonadaceae</taxon>
        <taxon>Pseudomonas</taxon>
    </lineage>
</organism>
<dbReference type="RefSeq" id="WP_198746273.1">
    <property type="nucleotide sequence ID" value="NZ_JAEHTE010000001.1"/>
</dbReference>
<dbReference type="Proteomes" id="UP000637061">
    <property type="component" value="Unassembled WGS sequence"/>
</dbReference>
<evidence type="ECO:0000313" key="2">
    <source>
        <dbReference type="Proteomes" id="UP000637061"/>
    </source>
</evidence>
<name>A0A8I1EC64_PSEPU</name>
<protein>
    <submittedName>
        <fullName evidence="1">Uncharacterized protein</fullName>
    </submittedName>
</protein>
<reference evidence="1" key="1">
    <citation type="submission" date="2020-12" db="EMBL/GenBank/DDBJ databases">
        <title>Enhanced detection system for hospital associated transmission using whole genome sequencing surveillance.</title>
        <authorList>
            <person name="Harrison L.H."/>
            <person name="Van Tyne D."/>
            <person name="Marsh J.W."/>
            <person name="Griffith M.P."/>
            <person name="Snyder D.J."/>
            <person name="Cooper V.S."/>
            <person name="Mustapha M."/>
        </authorList>
    </citation>
    <scope>NUCLEOTIDE SEQUENCE</scope>
    <source>
        <strain evidence="1">PSB00042</strain>
    </source>
</reference>
<proteinExistence type="predicted"/>
<gene>
    <name evidence="1" type="ORF">JEU22_01945</name>
</gene>
<comment type="caution">
    <text evidence="1">The sequence shown here is derived from an EMBL/GenBank/DDBJ whole genome shotgun (WGS) entry which is preliminary data.</text>
</comment>